<sequence length="415" mass="44855">MSLMHRQLQLHGHPRREARASVVAAPCAAAPRCRYPPSAASRPHSRRHFLQQVVGASLLVHTQSVNSPAASATLAAPESAGQVSTSTVPRGNSALDPPTFVTATGRIVAIGDLHGDLDKAVEALKLGNVIAVSDEGEVSWVGGDTVVVQLGDVLDRGDVEIGIINLLRYLDTEARKQGGAVYMMNGNHEALNVLGDFRYVTPGAFAESALYAGLSESDLKDWQLVAKVRYSLYKPGGDLAREFARNPTILVVNDTVFAHGGLLPTHVEYGVERLNREVAAWMRGDETDDGNKTPPPFLAMGDANSVMWNRSLSKERFATPYERYHACRALQQALGKLNGKRLIVGHTPQLSGANCECENQVWRIDVGMSYGVLNRPVQVLEIVKGEDGEAAVKVKRNNNGSLSSLDDDLNSAQYT</sequence>
<evidence type="ECO:0000313" key="3">
    <source>
        <dbReference type="EMBL" id="KAG2499842.1"/>
    </source>
</evidence>
<dbReference type="Proteomes" id="UP000612055">
    <property type="component" value="Unassembled WGS sequence"/>
</dbReference>
<dbReference type="GO" id="GO:0016787">
    <property type="term" value="F:hydrolase activity"/>
    <property type="evidence" value="ECO:0007669"/>
    <property type="project" value="InterPro"/>
</dbReference>
<feature type="domain" description="Calcineurin-like phosphoesterase" evidence="2">
    <location>
        <begin position="106"/>
        <end position="348"/>
    </location>
</feature>
<gene>
    <name evidence="3" type="ORF">HYH03_002133</name>
</gene>
<feature type="compositionally biased region" description="Polar residues" evidence="1">
    <location>
        <begin position="81"/>
        <end position="90"/>
    </location>
</feature>
<dbReference type="Pfam" id="PF00149">
    <property type="entry name" value="Metallophos"/>
    <property type="match status" value="1"/>
</dbReference>
<name>A0A836C5L9_9CHLO</name>
<reference evidence="3" key="1">
    <citation type="journal article" date="2020" name="bioRxiv">
        <title>Comparative genomics of Chlamydomonas.</title>
        <authorList>
            <person name="Craig R.J."/>
            <person name="Hasan A.R."/>
            <person name="Ness R.W."/>
            <person name="Keightley P.D."/>
        </authorList>
    </citation>
    <scope>NUCLEOTIDE SEQUENCE</scope>
    <source>
        <strain evidence="3">CCAP 11/70</strain>
    </source>
</reference>
<dbReference type="InterPro" id="IPR004843">
    <property type="entry name" value="Calcineurin-like_PHP"/>
</dbReference>
<evidence type="ECO:0000259" key="2">
    <source>
        <dbReference type="Pfam" id="PF00149"/>
    </source>
</evidence>
<dbReference type="AlphaFoldDB" id="A0A836C5L9"/>
<dbReference type="PANTHER" id="PTHR46546:SF4">
    <property type="entry name" value="SHEWANELLA-LIKE PROTEIN PHOSPHATASE 1"/>
    <property type="match status" value="1"/>
</dbReference>
<feature type="compositionally biased region" description="Low complexity" evidence="1">
    <location>
        <begin position="70"/>
        <end position="80"/>
    </location>
</feature>
<dbReference type="PANTHER" id="PTHR46546">
    <property type="entry name" value="SHEWANELLA-LIKE PROTEIN PHOSPHATASE 1"/>
    <property type="match status" value="1"/>
</dbReference>
<organism evidence="3 4">
    <name type="scientific">Edaphochlamys debaryana</name>
    <dbReference type="NCBI Taxonomy" id="47281"/>
    <lineage>
        <taxon>Eukaryota</taxon>
        <taxon>Viridiplantae</taxon>
        <taxon>Chlorophyta</taxon>
        <taxon>core chlorophytes</taxon>
        <taxon>Chlorophyceae</taxon>
        <taxon>CS clade</taxon>
        <taxon>Chlamydomonadales</taxon>
        <taxon>Chlamydomonadales incertae sedis</taxon>
        <taxon>Edaphochlamys</taxon>
    </lineage>
</organism>
<evidence type="ECO:0000256" key="1">
    <source>
        <dbReference type="SAM" id="MobiDB-lite"/>
    </source>
</evidence>
<dbReference type="CDD" id="cd07425">
    <property type="entry name" value="MPP_Shelphs"/>
    <property type="match status" value="1"/>
</dbReference>
<accession>A0A836C5L9</accession>
<dbReference type="OrthoDB" id="5976022at2759"/>
<dbReference type="InterPro" id="IPR041787">
    <property type="entry name" value="MPP_Shelphs"/>
</dbReference>
<comment type="caution">
    <text evidence="3">The sequence shown here is derived from an EMBL/GenBank/DDBJ whole genome shotgun (WGS) entry which is preliminary data.</text>
</comment>
<dbReference type="SUPFAM" id="SSF56300">
    <property type="entry name" value="Metallo-dependent phosphatases"/>
    <property type="match status" value="1"/>
</dbReference>
<dbReference type="EMBL" id="JAEHOE010000005">
    <property type="protein sequence ID" value="KAG2499842.1"/>
    <property type="molecule type" value="Genomic_DNA"/>
</dbReference>
<dbReference type="Gene3D" id="3.60.21.10">
    <property type="match status" value="1"/>
</dbReference>
<keyword evidence="4" id="KW-1185">Reference proteome</keyword>
<proteinExistence type="predicted"/>
<evidence type="ECO:0000313" key="4">
    <source>
        <dbReference type="Proteomes" id="UP000612055"/>
    </source>
</evidence>
<feature type="region of interest" description="Disordered" evidence="1">
    <location>
        <begin position="70"/>
        <end position="96"/>
    </location>
</feature>
<protein>
    <recommendedName>
        <fullName evidence="2">Calcineurin-like phosphoesterase domain-containing protein</fullName>
    </recommendedName>
</protein>
<dbReference type="InterPro" id="IPR029052">
    <property type="entry name" value="Metallo-depent_PP-like"/>
</dbReference>